<organism evidence="1 2">
    <name type="scientific">Jimgerdemannia flammicorona</name>
    <dbReference type="NCBI Taxonomy" id="994334"/>
    <lineage>
        <taxon>Eukaryota</taxon>
        <taxon>Fungi</taxon>
        <taxon>Fungi incertae sedis</taxon>
        <taxon>Mucoromycota</taxon>
        <taxon>Mucoromycotina</taxon>
        <taxon>Endogonomycetes</taxon>
        <taxon>Endogonales</taxon>
        <taxon>Endogonaceae</taxon>
        <taxon>Jimgerdemannia</taxon>
    </lineage>
</organism>
<dbReference type="Proteomes" id="UP000268093">
    <property type="component" value="Unassembled WGS sequence"/>
</dbReference>
<protein>
    <submittedName>
        <fullName evidence="1">Uncharacterized protein</fullName>
    </submittedName>
</protein>
<reference evidence="1 2" key="1">
    <citation type="journal article" date="2018" name="New Phytol.">
        <title>Phylogenomics of Endogonaceae and evolution of mycorrhizas within Mucoromycota.</title>
        <authorList>
            <person name="Chang Y."/>
            <person name="Desiro A."/>
            <person name="Na H."/>
            <person name="Sandor L."/>
            <person name="Lipzen A."/>
            <person name="Clum A."/>
            <person name="Barry K."/>
            <person name="Grigoriev I.V."/>
            <person name="Martin F.M."/>
            <person name="Stajich J.E."/>
            <person name="Smith M.E."/>
            <person name="Bonito G."/>
            <person name="Spatafora J.W."/>
        </authorList>
    </citation>
    <scope>NUCLEOTIDE SEQUENCE [LARGE SCALE GENOMIC DNA]</scope>
    <source>
        <strain evidence="1 2">GMNB39</strain>
    </source>
</reference>
<accession>A0A433D8B3</accession>
<dbReference type="EMBL" id="RBNI01005280">
    <property type="protein sequence ID" value="RUP46851.1"/>
    <property type="molecule type" value="Genomic_DNA"/>
</dbReference>
<name>A0A433D8B3_9FUNG</name>
<evidence type="ECO:0000313" key="2">
    <source>
        <dbReference type="Proteomes" id="UP000268093"/>
    </source>
</evidence>
<comment type="caution">
    <text evidence="1">The sequence shown here is derived from an EMBL/GenBank/DDBJ whole genome shotgun (WGS) entry which is preliminary data.</text>
</comment>
<gene>
    <name evidence="1" type="ORF">BC936DRAFT_146452</name>
</gene>
<proteinExistence type="predicted"/>
<evidence type="ECO:0000313" key="1">
    <source>
        <dbReference type="EMBL" id="RUP46851.1"/>
    </source>
</evidence>
<dbReference type="AlphaFoldDB" id="A0A433D8B3"/>
<keyword evidence="2" id="KW-1185">Reference proteome</keyword>
<sequence>MMSQVKRRIKEFVDGSGKVGDQKPHKCAQNVVCNVGIRDGVALSEHVVELCVETGEVLMVVYDVAHLEWVLKKAKQGKCLSRGLSISDWGGICATSSASANQYPNPQNGNHASCVIRLRYIIFIHLQPTHPTTGQHHLS</sequence>